<keyword evidence="1" id="KW-0812">Transmembrane</keyword>
<reference evidence="2 3" key="1">
    <citation type="submission" date="2018-06" db="EMBL/GenBank/DDBJ databases">
        <title>Pedobacter endophyticus sp. nov., an endophytic bacterium isolated from a leaf of Triticum aestivum.</title>
        <authorList>
            <person name="Zhang L."/>
        </authorList>
    </citation>
    <scope>NUCLEOTIDE SEQUENCE [LARGE SCALE GENOMIC DNA]</scope>
    <source>
        <strain evidence="2 3">CM134L-2</strain>
    </source>
</reference>
<accession>A0A3S3STH8</accession>
<feature type="transmembrane region" description="Helical" evidence="1">
    <location>
        <begin position="32"/>
        <end position="51"/>
    </location>
</feature>
<protein>
    <recommendedName>
        <fullName evidence="4">Sortase</fullName>
    </recommendedName>
</protein>
<keyword evidence="1" id="KW-1133">Transmembrane helix</keyword>
<dbReference type="EMBL" id="SAYW01000004">
    <property type="protein sequence ID" value="RWU06253.1"/>
    <property type="molecule type" value="Genomic_DNA"/>
</dbReference>
<dbReference type="Proteomes" id="UP000284120">
    <property type="component" value="Unassembled WGS sequence"/>
</dbReference>
<dbReference type="Pfam" id="PF19885">
    <property type="entry name" value="DUF6358"/>
    <property type="match status" value="1"/>
</dbReference>
<dbReference type="InterPro" id="IPR045938">
    <property type="entry name" value="DUF6358"/>
</dbReference>
<evidence type="ECO:0000313" key="2">
    <source>
        <dbReference type="EMBL" id="RWU06253.1"/>
    </source>
</evidence>
<comment type="caution">
    <text evidence="2">The sequence shown here is derived from an EMBL/GenBank/DDBJ whole genome shotgun (WGS) entry which is preliminary data.</text>
</comment>
<sequence length="66" mass="7646">MKKKIFLNAFYNLALILCILGAFWAFENKSPLIAIFLIAALAAFLFFKIKLIKELNKEFRQGPPRK</sequence>
<feature type="transmembrane region" description="Helical" evidence="1">
    <location>
        <begin position="5"/>
        <end position="26"/>
    </location>
</feature>
<name>A0A3S3STH8_9SPHI</name>
<proteinExistence type="predicted"/>
<evidence type="ECO:0000313" key="3">
    <source>
        <dbReference type="Proteomes" id="UP000284120"/>
    </source>
</evidence>
<dbReference type="OrthoDB" id="773226at2"/>
<evidence type="ECO:0008006" key="4">
    <source>
        <dbReference type="Google" id="ProtNLM"/>
    </source>
</evidence>
<evidence type="ECO:0000256" key="1">
    <source>
        <dbReference type="SAM" id="Phobius"/>
    </source>
</evidence>
<keyword evidence="1" id="KW-0472">Membrane</keyword>
<dbReference type="RefSeq" id="WP_113647867.1">
    <property type="nucleotide sequence ID" value="NZ_QMHN01000004.1"/>
</dbReference>
<gene>
    <name evidence="2" type="ORF">DPV69_13255</name>
</gene>
<organism evidence="2 3">
    <name type="scientific">Pedobacter chitinilyticus</name>
    <dbReference type="NCBI Taxonomy" id="2233776"/>
    <lineage>
        <taxon>Bacteria</taxon>
        <taxon>Pseudomonadati</taxon>
        <taxon>Bacteroidota</taxon>
        <taxon>Sphingobacteriia</taxon>
        <taxon>Sphingobacteriales</taxon>
        <taxon>Sphingobacteriaceae</taxon>
        <taxon>Pedobacter</taxon>
    </lineage>
</organism>
<dbReference type="AlphaFoldDB" id="A0A3S3STH8"/>
<keyword evidence="3" id="KW-1185">Reference proteome</keyword>